<protein>
    <recommendedName>
        <fullName evidence="6">dTTP/UTP pyrophosphatase</fullName>
        <shortName evidence="6">dTTPase/UTPase</shortName>
        <ecNumber evidence="6">3.6.1.9</ecNumber>
    </recommendedName>
    <alternativeName>
        <fullName evidence="6">Nucleoside triphosphate pyrophosphatase</fullName>
    </alternativeName>
    <alternativeName>
        <fullName evidence="6">Nucleotide pyrophosphatase</fullName>
        <shortName evidence="6">Nucleotide PPase</shortName>
    </alternativeName>
</protein>
<evidence type="ECO:0000256" key="2">
    <source>
        <dbReference type="ARBA" id="ARBA00004496"/>
    </source>
</evidence>
<comment type="catalytic activity">
    <reaction evidence="6">
        <text>UTP + H2O = UMP + diphosphate + H(+)</text>
        <dbReference type="Rhea" id="RHEA:29395"/>
        <dbReference type="ChEBI" id="CHEBI:15377"/>
        <dbReference type="ChEBI" id="CHEBI:15378"/>
        <dbReference type="ChEBI" id="CHEBI:33019"/>
        <dbReference type="ChEBI" id="CHEBI:46398"/>
        <dbReference type="ChEBI" id="CHEBI:57865"/>
        <dbReference type="EC" id="3.6.1.9"/>
    </reaction>
</comment>
<feature type="site" description="Important for substrate specificity" evidence="6">
    <location>
        <position position="73"/>
    </location>
</feature>
<dbReference type="InterPro" id="IPR003697">
    <property type="entry name" value="Maf-like"/>
</dbReference>
<dbReference type="Pfam" id="PF02545">
    <property type="entry name" value="Maf"/>
    <property type="match status" value="1"/>
</dbReference>
<comment type="catalytic activity">
    <reaction evidence="6">
        <text>dTTP + H2O = dTMP + diphosphate + H(+)</text>
        <dbReference type="Rhea" id="RHEA:28534"/>
        <dbReference type="ChEBI" id="CHEBI:15377"/>
        <dbReference type="ChEBI" id="CHEBI:15378"/>
        <dbReference type="ChEBI" id="CHEBI:33019"/>
        <dbReference type="ChEBI" id="CHEBI:37568"/>
        <dbReference type="ChEBI" id="CHEBI:63528"/>
        <dbReference type="EC" id="3.6.1.9"/>
    </reaction>
</comment>
<dbReference type="OrthoDB" id="9807767at2"/>
<dbReference type="Gene3D" id="3.90.950.10">
    <property type="match status" value="1"/>
</dbReference>
<keyword evidence="8" id="KW-1185">Reference proteome</keyword>
<dbReference type="Proteomes" id="UP000189933">
    <property type="component" value="Unassembled WGS sequence"/>
</dbReference>
<dbReference type="GO" id="GO:0009117">
    <property type="term" value="P:nucleotide metabolic process"/>
    <property type="evidence" value="ECO:0007669"/>
    <property type="project" value="UniProtKB-KW"/>
</dbReference>
<evidence type="ECO:0000256" key="5">
    <source>
        <dbReference type="ARBA" id="ARBA00023080"/>
    </source>
</evidence>
<dbReference type="GO" id="GO:0036218">
    <property type="term" value="F:dTTP diphosphatase activity"/>
    <property type="evidence" value="ECO:0007669"/>
    <property type="project" value="RHEA"/>
</dbReference>
<feature type="site" description="Important for substrate specificity" evidence="6">
    <location>
        <position position="157"/>
    </location>
</feature>
<dbReference type="RefSeq" id="WP_078666375.1">
    <property type="nucleotide sequence ID" value="NZ_FUXM01000040.1"/>
</dbReference>
<dbReference type="SUPFAM" id="SSF52972">
    <property type="entry name" value="ITPase-like"/>
    <property type="match status" value="1"/>
</dbReference>
<dbReference type="EC" id="3.6.1.9" evidence="6"/>
<evidence type="ECO:0000256" key="4">
    <source>
        <dbReference type="ARBA" id="ARBA00022801"/>
    </source>
</evidence>
<dbReference type="CDD" id="cd00555">
    <property type="entry name" value="Maf"/>
    <property type="match status" value="1"/>
</dbReference>
<evidence type="ECO:0000313" key="7">
    <source>
        <dbReference type="EMBL" id="SKA21912.1"/>
    </source>
</evidence>
<dbReference type="GO" id="GO:0005737">
    <property type="term" value="C:cytoplasm"/>
    <property type="evidence" value="ECO:0007669"/>
    <property type="project" value="UniProtKB-SubCell"/>
</dbReference>
<keyword evidence="5 6" id="KW-0546">Nucleotide metabolism</keyword>
<comment type="subcellular location">
    <subcellularLocation>
        <location evidence="2 6">Cytoplasm</location>
    </subcellularLocation>
</comment>
<feature type="active site" description="Proton acceptor" evidence="6">
    <location>
        <position position="72"/>
    </location>
</feature>
<dbReference type="EMBL" id="FUXM01000040">
    <property type="protein sequence ID" value="SKA21912.1"/>
    <property type="molecule type" value="Genomic_DNA"/>
</dbReference>
<dbReference type="PANTHER" id="PTHR43213:SF5">
    <property type="entry name" value="BIFUNCTIONAL DTTP_UTP PYROPHOSPHATASE_METHYLTRANSFERASE PROTEIN-RELATED"/>
    <property type="match status" value="1"/>
</dbReference>
<evidence type="ECO:0000256" key="3">
    <source>
        <dbReference type="ARBA" id="ARBA00022490"/>
    </source>
</evidence>
<proteinExistence type="inferred from homology"/>
<dbReference type="FunFam" id="3.90.950.10:FF:000005">
    <property type="entry name" value="7-methyl-GTP pyrophosphatase"/>
    <property type="match status" value="1"/>
</dbReference>
<keyword evidence="4 6" id="KW-0378">Hydrolase</keyword>
<accession>A0A1T4S165</accession>
<comment type="function">
    <text evidence="6">Nucleoside triphosphate pyrophosphatase that hydrolyzes dTTP and UTP. May have a dual role in cell division arrest and in preventing the incorporation of modified nucleotides into cellular nucleic acids.</text>
</comment>
<gene>
    <name evidence="7" type="ORF">SAMN02745885_02382</name>
</gene>
<reference evidence="8" key="1">
    <citation type="submission" date="2017-02" db="EMBL/GenBank/DDBJ databases">
        <authorList>
            <person name="Varghese N."/>
            <person name="Submissions S."/>
        </authorList>
    </citation>
    <scope>NUCLEOTIDE SEQUENCE [LARGE SCALE GENOMIC DNA]</scope>
    <source>
        <strain evidence="8">DSM 16521</strain>
    </source>
</reference>
<dbReference type="HAMAP" id="MF_00528">
    <property type="entry name" value="Maf"/>
    <property type="match status" value="1"/>
</dbReference>
<dbReference type="GO" id="GO:0036221">
    <property type="term" value="F:UTP diphosphatase activity"/>
    <property type="evidence" value="ECO:0007669"/>
    <property type="project" value="RHEA"/>
</dbReference>
<dbReference type="PIRSF" id="PIRSF006305">
    <property type="entry name" value="Maf"/>
    <property type="match status" value="1"/>
</dbReference>
<dbReference type="PANTHER" id="PTHR43213">
    <property type="entry name" value="BIFUNCTIONAL DTTP/UTP PYROPHOSPHATASE/METHYLTRANSFERASE PROTEIN-RELATED"/>
    <property type="match status" value="1"/>
</dbReference>
<organism evidence="7 8">
    <name type="scientific">Carboxydocella sporoproducens DSM 16521</name>
    <dbReference type="NCBI Taxonomy" id="1121270"/>
    <lineage>
        <taxon>Bacteria</taxon>
        <taxon>Bacillati</taxon>
        <taxon>Bacillota</taxon>
        <taxon>Clostridia</taxon>
        <taxon>Eubacteriales</taxon>
        <taxon>Clostridiales Family XVI. Incertae Sedis</taxon>
        <taxon>Carboxydocella</taxon>
    </lineage>
</organism>
<sequence>MKLVLASASPRRQQLLKLLGLDFQVLTADIDETLDSAQPLASAIQDLARRKARAVQEQLPERPADLYILAADTVVVLEGQILGKPANAREAEAMLQFLSGRPHQVMTGVVLLRADGESCYSDYAVTEVTFRPLTANEIRAYVATGEPLDKAGAYGIQGLGSLLVDRINGCYYNVVGLPLVKTMQLLRQAGWRILS</sequence>
<dbReference type="NCBIfam" id="TIGR00172">
    <property type="entry name" value="maf"/>
    <property type="match status" value="1"/>
</dbReference>
<evidence type="ECO:0000313" key="8">
    <source>
        <dbReference type="Proteomes" id="UP000189933"/>
    </source>
</evidence>
<comment type="cofactor">
    <cofactor evidence="1 6">
        <name>a divalent metal cation</name>
        <dbReference type="ChEBI" id="CHEBI:60240"/>
    </cofactor>
</comment>
<name>A0A1T4S165_9FIRM</name>
<evidence type="ECO:0000256" key="6">
    <source>
        <dbReference type="HAMAP-Rule" id="MF_00528"/>
    </source>
</evidence>
<dbReference type="AlphaFoldDB" id="A0A1T4S165"/>
<comment type="similarity">
    <text evidence="6">Belongs to the Maf family. YhdE subfamily.</text>
</comment>
<evidence type="ECO:0000256" key="1">
    <source>
        <dbReference type="ARBA" id="ARBA00001968"/>
    </source>
</evidence>
<dbReference type="InterPro" id="IPR029001">
    <property type="entry name" value="ITPase-like_fam"/>
</dbReference>
<keyword evidence="3 6" id="KW-0963">Cytoplasm</keyword>
<comment type="caution">
    <text evidence="6">Lacks conserved residue(s) required for the propagation of feature annotation.</text>
</comment>
<feature type="site" description="Important for substrate specificity" evidence="6">
    <location>
        <position position="11"/>
    </location>
</feature>